<dbReference type="RefSeq" id="WP_094290191.1">
    <property type="nucleotide sequence ID" value="NZ_NOIG01000008.1"/>
</dbReference>
<evidence type="ECO:0000259" key="2">
    <source>
        <dbReference type="Pfam" id="PF04453"/>
    </source>
</evidence>
<comment type="similarity">
    <text evidence="1">Belongs to the LptD family.</text>
</comment>
<dbReference type="Proteomes" id="UP000215441">
    <property type="component" value="Unassembled WGS sequence"/>
</dbReference>
<gene>
    <name evidence="1" type="primary">lptD</name>
    <name evidence="4" type="ORF">CBY09_11905</name>
</gene>
<keyword evidence="1" id="KW-0472">Membrane</keyword>
<comment type="subcellular location">
    <subcellularLocation>
        <location evidence="1">Cell outer membrane</location>
    </subcellularLocation>
</comment>
<dbReference type="GO" id="GO:0015920">
    <property type="term" value="P:lipopolysaccharide transport"/>
    <property type="evidence" value="ECO:0007669"/>
    <property type="project" value="InterPro"/>
</dbReference>
<comment type="subunit">
    <text evidence="1">Component of the lipopolysaccharide transport and assembly complex. Interacts with LptE and LptA.</text>
</comment>
<comment type="caution">
    <text evidence="1">Lacks conserved residue(s) required for the propagation of feature annotation.</text>
</comment>
<comment type="function">
    <text evidence="1">Together with LptE, is involved in the assembly of lipopolysaccharide (LPS) at the surface of the outer membrane.</text>
</comment>
<feature type="domain" description="LptD C-terminal" evidence="2">
    <location>
        <begin position="323"/>
        <end position="691"/>
    </location>
</feature>
<feature type="chain" id="PRO_5013415009" description="LPS-assembly protein LptD" evidence="1">
    <location>
        <begin position="45"/>
        <end position="804"/>
    </location>
</feature>
<proteinExistence type="inferred from homology"/>
<comment type="caution">
    <text evidence="4">The sequence shown here is derived from an EMBL/GenBank/DDBJ whole genome shotgun (WGS) entry which is preliminary data.</text>
</comment>
<keyword evidence="1" id="KW-0998">Cell outer membrane</keyword>
<dbReference type="EMBL" id="NOIG01000008">
    <property type="protein sequence ID" value="OYD50044.1"/>
    <property type="molecule type" value="Genomic_DNA"/>
</dbReference>
<dbReference type="Pfam" id="PF04453">
    <property type="entry name" value="LptD"/>
    <property type="match status" value="1"/>
</dbReference>
<dbReference type="InterPro" id="IPR045659">
    <property type="entry name" value="LptD_2"/>
</dbReference>
<feature type="signal peptide" evidence="1">
    <location>
        <begin position="1"/>
        <end position="44"/>
    </location>
</feature>
<dbReference type="Pfam" id="PF19838">
    <property type="entry name" value="LptD_2"/>
    <property type="match status" value="1"/>
</dbReference>
<dbReference type="AlphaFoldDB" id="A0A235ELZ2"/>
<dbReference type="InterPro" id="IPR007543">
    <property type="entry name" value="LptD_C"/>
</dbReference>
<dbReference type="GO" id="GO:0009279">
    <property type="term" value="C:cell outer membrane"/>
    <property type="evidence" value="ECO:0007669"/>
    <property type="project" value="UniProtKB-SubCell"/>
</dbReference>
<name>A0A235ELZ2_9BURK</name>
<protein>
    <recommendedName>
        <fullName evidence="1">LPS-assembly protein LptD</fullName>
    </recommendedName>
</protein>
<evidence type="ECO:0000256" key="1">
    <source>
        <dbReference type="HAMAP-Rule" id="MF_01411"/>
    </source>
</evidence>
<dbReference type="HAMAP" id="MF_01411">
    <property type="entry name" value="LPS_assembly_LptD"/>
    <property type="match status" value="1"/>
</dbReference>
<keyword evidence="5" id="KW-1185">Reference proteome</keyword>
<evidence type="ECO:0000259" key="3">
    <source>
        <dbReference type="Pfam" id="PF19838"/>
    </source>
</evidence>
<reference evidence="4 5" key="1">
    <citation type="submission" date="2017-07" db="EMBL/GenBank/DDBJ databases">
        <title>Acidovorax KNDSW TSA 6 genome sequence and assembly.</title>
        <authorList>
            <person name="Mayilraj S."/>
        </authorList>
    </citation>
    <scope>NUCLEOTIDE SEQUENCE [LARGE SCALE GENOMIC DNA]</scope>
    <source>
        <strain evidence="4 5">KNDSW-TSA6</strain>
    </source>
</reference>
<dbReference type="GO" id="GO:1990351">
    <property type="term" value="C:transporter complex"/>
    <property type="evidence" value="ECO:0007669"/>
    <property type="project" value="TreeGrafter"/>
</dbReference>
<organism evidence="4 5">
    <name type="scientific">Acidovorax kalamii</name>
    <dbReference type="NCBI Taxonomy" id="2004485"/>
    <lineage>
        <taxon>Bacteria</taxon>
        <taxon>Pseudomonadati</taxon>
        <taxon>Pseudomonadota</taxon>
        <taxon>Betaproteobacteria</taxon>
        <taxon>Burkholderiales</taxon>
        <taxon>Comamonadaceae</taxon>
        <taxon>Acidovorax</taxon>
    </lineage>
</organism>
<sequence length="804" mass="89493" precursor="true">MQTPPSLRPRPATAQAARLRAPVPRALAYGVALACCSWPLTALAQGPAHSAWDAPPALRTSPLLQEKIPDAVRPQLPVFVKGDHISGQTDLNALIEGNAELRRGDTVIHADRLDYNVPEDLAKANGKVRINRAGNVYEGTALELRVDAFEGFFSDARYQFLATQAHGDATRVDFIDRYRAVVHNATYTTCERGNEASWEPDWVLRAGTLRLDNEEEVGTAENAVLEFKGISVLPIPYITFPLSDKRKSGLLPPTIGLDSRDGVAYIQPYYWNIAPNRDATLRAALMTKRGANLGGEFRYLEPTYSGQISADVMPADRLRDRLRWSFSGQHQGAFDTAIGGLGLNLNINRVSDDNYWRDFGRASEPLRQRLLPGDATLSWARNDMSASVRTLKWQTLQDVNAPIVPPYDRMPQLQWRYVPTQLDGGFDATVELDTTRFQAARALTGQPNADRSYAMAQISRPFLAPGGFITPRLQLHATTYQFDTPLSNGDRSASRTLPTFSLDSGLVFERDAAYFGRAFLQTLEPRAFYTYTPYRDQSRLPVYDTAANDFNFATIFTENAFGGNDRLADNNLLTLGLTTRLLDPNSGAEAVRFGVAQRLRFSDQKVTLPGVAPVSERLSDLLLGAGITWTPQWGFDSTVQYNPKTGRSIRSTIGARYSPGNYRTVSAAYRLQRGTSEQVDVGWQWPLNDLWGDKGQDLGAGRGQGGGRWYSVGRLNYSIKDRKLVDTVVGFEYDSCCWIGRVVLERLQSSVTTSNTRLLFQIEFVGFSRLSLGSSPLETFKNNVPRYQNLREQVSTPSRFSNYD</sequence>
<dbReference type="OrthoDB" id="9760225at2"/>
<evidence type="ECO:0000313" key="5">
    <source>
        <dbReference type="Proteomes" id="UP000215441"/>
    </source>
</evidence>
<dbReference type="PANTHER" id="PTHR30189">
    <property type="entry name" value="LPS-ASSEMBLY PROTEIN"/>
    <property type="match status" value="1"/>
</dbReference>
<keyword evidence="1" id="KW-0732">Signal</keyword>
<accession>A0A235ELZ2</accession>
<dbReference type="InterPro" id="IPR050218">
    <property type="entry name" value="LptD"/>
</dbReference>
<dbReference type="InterPro" id="IPR020889">
    <property type="entry name" value="LipoPS_assembly_LptD"/>
</dbReference>
<feature type="domain" description="LPS-assembly protein LptD central" evidence="3">
    <location>
        <begin position="222"/>
        <end position="312"/>
    </location>
</feature>
<evidence type="ECO:0000313" key="4">
    <source>
        <dbReference type="EMBL" id="OYD50044.1"/>
    </source>
</evidence>
<dbReference type="GO" id="GO:0043165">
    <property type="term" value="P:Gram-negative-bacterium-type cell outer membrane assembly"/>
    <property type="evidence" value="ECO:0007669"/>
    <property type="project" value="UniProtKB-UniRule"/>
</dbReference>
<dbReference type="PANTHER" id="PTHR30189:SF1">
    <property type="entry name" value="LPS-ASSEMBLY PROTEIN LPTD"/>
    <property type="match status" value="1"/>
</dbReference>